<evidence type="ECO:0000313" key="3">
    <source>
        <dbReference type="Proteomes" id="UP001501479"/>
    </source>
</evidence>
<keyword evidence="3" id="KW-1185">Reference proteome</keyword>
<evidence type="ECO:0000313" key="2">
    <source>
        <dbReference type="EMBL" id="GAA3709639.1"/>
    </source>
</evidence>
<dbReference type="Proteomes" id="UP001501479">
    <property type="component" value="Unassembled WGS sequence"/>
</dbReference>
<keyword evidence="1" id="KW-0175">Coiled coil</keyword>
<comment type="caution">
    <text evidence="2">The sequence shown here is derived from an EMBL/GenBank/DDBJ whole genome shotgun (WGS) entry which is preliminary data.</text>
</comment>
<gene>
    <name evidence="2" type="ORF">GCM10022421_16010</name>
</gene>
<evidence type="ECO:0000256" key="1">
    <source>
        <dbReference type="SAM" id="Coils"/>
    </source>
</evidence>
<dbReference type="EMBL" id="BAABDS010000026">
    <property type="protein sequence ID" value="GAA3709639.1"/>
    <property type="molecule type" value="Genomic_DNA"/>
</dbReference>
<protein>
    <submittedName>
        <fullName evidence="2">Uncharacterized protein</fullName>
    </submittedName>
</protein>
<name>A0ABP7DY91_9GAMM</name>
<dbReference type="RefSeq" id="WP_344964028.1">
    <property type="nucleotide sequence ID" value="NZ_BAABDS010000026.1"/>
</dbReference>
<sequence>MLLWILLLGLAIGLVLLLVNQGRTQGELDDRLQALETENRQLRERVRILEELTLEEEKRRPFDELK</sequence>
<proteinExistence type="predicted"/>
<feature type="coiled-coil region" evidence="1">
    <location>
        <begin position="25"/>
        <end position="59"/>
    </location>
</feature>
<accession>A0ABP7DY91</accession>
<organism evidence="2 3">
    <name type="scientific">Oceanisphaera sediminis</name>
    <dbReference type="NCBI Taxonomy" id="981381"/>
    <lineage>
        <taxon>Bacteria</taxon>
        <taxon>Pseudomonadati</taxon>
        <taxon>Pseudomonadota</taxon>
        <taxon>Gammaproteobacteria</taxon>
        <taxon>Aeromonadales</taxon>
        <taxon>Aeromonadaceae</taxon>
        <taxon>Oceanisphaera</taxon>
    </lineage>
</organism>
<reference evidence="3" key="1">
    <citation type="journal article" date="2019" name="Int. J. Syst. Evol. Microbiol.">
        <title>The Global Catalogue of Microorganisms (GCM) 10K type strain sequencing project: providing services to taxonomists for standard genome sequencing and annotation.</title>
        <authorList>
            <consortium name="The Broad Institute Genomics Platform"/>
            <consortium name="The Broad Institute Genome Sequencing Center for Infectious Disease"/>
            <person name="Wu L."/>
            <person name="Ma J."/>
        </authorList>
    </citation>
    <scope>NUCLEOTIDE SEQUENCE [LARGE SCALE GENOMIC DNA]</scope>
    <source>
        <strain evidence="3">JCM 17329</strain>
    </source>
</reference>